<dbReference type="GO" id="GO:0016757">
    <property type="term" value="F:glycosyltransferase activity"/>
    <property type="evidence" value="ECO:0007669"/>
    <property type="project" value="TreeGrafter"/>
</dbReference>
<name>A0A323VCJ3_9ACTN</name>
<comment type="caution">
    <text evidence="2">The sequence shown here is derived from an EMBL/GenBank/DDBJ whole genome shotgun (WGS) entry which is preliminary data.</text>
</comment>
<dbReference type="OrthoDB" id="9806887at2"/>
<dbReference type="PANTHER" id="PTHR12526">
    <property type="entry name" value="GLYCOSYLTRANSFERASE"/>
    <property type="match status" value="1"/>
</dbReference>
<dbReference type="EMBL" id="JACIBU010000001">
    <property type="protein sequence ID" value="MBB3675745.1"/>
    <property type="molecule type" value="Genomic_DNA"/>
</dbReference>
<evidence type="ECO:0000313" key="1">
    <source>
        <dbReference type="EMBL" id="MBB3675745.1"/>
    </source>
</evidence>
<dbReference type="PANTHER" id="PTHR12526:SF590">
    <property type="entry name" value="ALPHA-MALTOSE-1-PHOSPHATE SYNTHASE"/>
    <property type="match status" value="1"/>
</dbReference>
<proteinExistence type="predicted"/>
<dbReference type="EMBL" id="QKNV01000028">
    <property type="protein sequence ID" value="PZA22544.1"/>
    <property type="molecule type" value="Genomic_DNA"/>
</dbReference>
<keyword evidence="3" id="KW-1185">Reference proteome</keyword>
<dbReference type="SUPFAM" id="SSF53756">
    <property type="entry name" value="UDP-Glycosyltransferase/glycogen phosphorylase"/>
    <property type="match status" value="1"/>
</dbReference>
<dbReference type="Proteomes" id="UP000247602">
    <property type="component" value="Unassembled WGS sequence"/>
</dbReference>
<dbReference type="Proteomes" id="UP000580718">
    <property type="component" value="Unassembled WGS sequence"/>
</dbReference>
<keyword evidence="1" id="KW-0808">Transferase</keyword>
<sequence>MARVLVPTGNYGAVFTTPRRPREHEVLRRTPPAKLRRLWRPLDGLATWDPRERWDVMHSFNQVPLTAKPHLVTFESALPRTYGRAEGLARGVLRERLLRDNCRGVIALSEYAVRRTRALNAGWPGLPALEAKMRVVHPNLPVVQQEPKAWTPGPVRLLFVGRQWARKGGVVAVRIARKARERGLPVEVTVVSAFQYGAAVYADHPDAGRYAADVALMDAPNVTAHRALPNSEVVRLMAESTFTLLPTVHDTYGFSVLEGFSVGTPALVSGNGALPEVVQDGVNGHVLDVPVDAVGDWVHLHERSWEALDALYESLADQAVARIEAFLDQPDGYPALSAAALARVREHHDADTVGAQLEQLYTAAAAA</sequence>
<accession>A0A323VCJ3</accession>
<organism evidence="2 3">
    <name type="scientific">Modestobacter versicolor</name>
    <dbReference type="NCBI Taxonomy" id="429133"/>
    <lineage>
        <taxon>Bacteria</taxon>
        <taxon>Bacillati</taxon>
        <taxon>Actinomycetota</taxon>
        <taxon>Actinomycetes</taxon>
        <taxon>Geodermatophilales</taxon>
        <taxon>Geodermatophilaceae</taxon>
        <taxon>Modestobacter</taxon>
    </lineage>
</organism>
<evidence type="ECO:0000313" key="4">
    <source>
        <dbReference type="Proteomes" id="UP000580718"/>
    </source>
</evidence>
<dbReference type="Gene3D" id="3.40.50.2000">
    <property type="entry name" value="Glycogen Phosphorylase B"/>
    <property type="match status" value="1"/>
</dbReference>
<dbReference type="RefSeq" id="WP_110551164.1">
    <property type="nucleotide sequence ID" value="NZ_JACIBU010000001.1"/>
</dbReference>
<dbReference type="AlphaFoldDB" id="A0A323VCJ3"/>
<dbReference type="Pfam" id="PF13692">
    <property type="entry name" value="Glyco_trans_1_4"/>
    <property type="match status" value="1"/>
</dbReference>
<gene>
    <name evidence="2" type="ORF">DMO24_04595</name>
    <name evidence="1" type="ORF">FHX36_001480</name>
</gene>
<reference evidence="1 4" key="2">
    <citation type="submission" date="2020-08" db="EMBL/GenBank/DDBJ databases">
        <title>Sequencing the genomes of 1000 actinobacteria strains.</title>
        <authorList>
            <person name="Klenk H.-P."/>
        </authorList>
    </citation>
    <scope>NUCLEOTIDE SEQUENCE [LARGE SCALE GENOMIC DNA]</scope>
    <source>
        <strain evidence="1 4">DSM 16678</strain>
    </source>
</reference>
<reference evidence="2 3" key="1">
    <citation type="submission" date="2018-06" db="EMBL/GenBank/DDBJ databases">
        <title>Draft genome sequence of Modestobacter versicolor CP153-2.</title>
        <authorList>
            <person name="Gundlapally S.R."/>
        </authorList>
    </citation>
    <scope>NUCLEOTIDE SEQUENCE [LARGE SCALE GENOMIC DNA]</scope>
    <source>
        <strain evidence="2 3">CP153-2</strain>
    </source>
</reference>
<evidence type="ECO:0000313" key="3">
    <source>
        <dbReference type="Proteomes" id="UP000247602"/>
    </source>
</evidence>
<protein>
    <submittedName>
        <fullName evidence="1">Glycosyltransferase involved in cell wall biosynthesis</fullName>
    </submittedName>
</protein>
<evidence type="ECO:0000313" key="2">
    <source>
        <dbReference type="EMBL" id="PZA22544.1"/>
    </source>
</evidence>
<dbReference type="CDD" id="cd03801">
    <property type="entry name" value="GT4_PimA-like"/>
    <property type="match status" value="1"/>
</dbReference>